<dbReference type="EMBL" id="CAWUHB010000051">
    <property type="protein sequence ID" value="CAK7230000.1"/>
    <property type="molecule type" value="Genomic_DNA"/>
</dbReference>
<evidence type="ECO:0000259" key="2">
    <source>
        <dbReference type="Pfam" id="PF26061"/>
    </source>
</evidence>
<comment type="caution">
    <text evidence="3">The sequence shown here is derived from an EMBL/GenBank/DDBJ whole genome shotgun (WGS) entry which is preliminary data.</text>
</comment>
<evidence type="ECO:0000313" key="4">
    <source>
        <dbReference type="Proteomes" id="UP001642405"/>
    </source>
</evidence>
<feature type="signal peptide" evidence="1">
    <location>
        <begin position="1"/>
        <end position="22"/>
    </location>
</feature>
<accession>A0ABP0CFZ0</accession>
<sequence length="276" mass="29414">MMLSSSTLLGAALAGLVHSVAAADCTRDILSTAALDYLAAAAAGKPPANLATTNFTYIENDVALDISKGILAAPISIDLNRTFLDTEECGAFMEINAASNKKPYVLLVRVFVDAASSKIRDIESVVTKNGDWAFNAAGHLAADKQEVWTAIADAKQDTRAVLKAAADAYLDSWGDGTVSPPFGNPCSRIEGGSSTAHGASSGNTCKMPQFPQPFKITNRRYIIDPMFGAVDIFNNFPFIDKAKPDGTPSTNLYRIEGGKIRYIHELTVCTNKNCGR</sequence>
<dbReference type="Proteomes" id="UP001642405">
    <property type="component" value="Unassembled WGS sequence"/>
</dbReference>
<gene>
    <name evidence="3" type="ORF">SCUCBS95973_007425</name>
</gene>
<keyword evidence="4" id="KW-1185">Reference proteome</keyword>
<keyword evidence="1" id="KW-0732">Signal</keyword>
<reference evidence="3 4" key="1">
    <citation type="submission" date="2024-01" db="EMBL/GenBank/DDBJ databases">
        <authorList>
            <person name="Allen C."/>
            <person name="Tagirdzhanova G."/>
        </authorList>
    </citation>
    <scope>NUCLEOTIDE SEQUENCE [LARGE SCALE GENOMIC DNA]</scope>
</reference>
<organism evidence="3 4">
    <name type="scientific">Sporothrix curviconia</name>
    <dbReference type="NCBI Taxonomy" id="1260050"/>
    <lineage>
        <taxon>Eukaryota</taxon>
        <taxon>Fungi</taxon>
        <taxon>Dikarya</taxon>
        <taxon>Ascomycota</taxon>
        <taxon>Pezizomycotina</taxon>
        <taxon>Sordariomycetes</taxon>
        <taxon>Sordariomycetidae</taxon>
        <taxon>Ophiostomatales</taxon>
        <taxon>Ophiostomataceae</taxon>
        <taxon>Sporothrix</taxon>
    </lineage>
</organism>
<dbReference type="InterPro" id="IPR058334">
    <property type="entry name" value="DUF8021"/>
</dbReference>
<proteinExistence type="predicted"/>
<protein>
    <recommendedName>
        <fullName evidence="2">DUF8021 domain-containing protein</fullName>
    </recommendedName>
</protein>
<evidence type="ECO:0000313" key="3">
    <source>
        <dbReference type="EMBL" id="CAK7230000.1"/>
    </source>
</evidence>
<feature type="chain" id="PRO_5046413440" description="DUF8021 domain-containing protein" evidence="1">
    <location>
        <begin position="23"/>
        <end position="276"/>
    </location>
</feature>
<dbReference type="Pfam" id="PF26061">
    <property type="entry name" value="DUF8021"/>
    <property type="match status" value="1"/>
</dbReference>
<name>A0ABP0CFZ0_9PEZI</name>
<evidence type="ECO:0000256" key="1">
    <source>
        <dbReference type="SAM" id="SignalP"/>
    </source>
</evidence>
<feature type="domain" description="DUF8021" evidence="2">
    <location>
        <begin position="155"/>
        <end position="267"/>
    </location>
</feature>